<dbReference type="Proteomes" id="UP000765509">
    <property type="component" value="Unassembled WGS sequence"/>
</dbReference>
<accession>A0A9Q3J1Y2</accession>
<feature type="compositionally biased region" description="Pro residues" evidence="1">
    <location>
        <begin position="55"/>
        <end position="64"/>
    </location>
</feature>
<feature type="compositionally biased region" description="Low complexity" evidence="1">
    <location>
        <begin position="65"/>
        <end position="77"/>
    </location>
</feature>
<gene>
    <name evidence="2" type="ORF">O181_093917</name>
</gene>
<dbReference type="AlphaFoldDB" id="A0A9Q3J1Y2"/>
<proteinExistence type="predicted"/>
<name>A0A9Q3J1Y2_9BASI</name>
<organism evidence="2 3">
    <name type="scientific">Austropuccinia psidii MF-1</name>
    <dbReference type="NCBI Taxonomy" id="1389203"/>
    <lineage>
        <taxon>Eukaryota</taxon>
        <taxon>Fungi</taxon>
        <taxon>Dikarya</taxon>
        <taxon>Basidiomycota</taxon>
        <taxon>Pucciniomycotina</taxon>
        <taxon>Pucciniomycetes</taxon>
        <taxon>Pucciniales</taxon>
        <taxon>Sphaerophragmiaceae</taxon>
        <taxon>Austropuccinia</taxon>
    </lineage>
</organism>
<feature type="region of interest" description="Disordered" evidence="1">
    <location>
        <begin position="48"/>
        <end position="77"/>
    </location>
</feature>
<evidence type="ECO:0000313" key="3">
    <source>
        <dbReference type="Proteomes" id="UP000765509"/>
    </source>
</evidence>
<reference evidence="2" key="1">
    <citation type="submission" date="2021-03" db="EMBL/GenBank/DDBJ databases">
        <title>Draft genome sequence of rust myrtle Austropuccinia psidii MF-1, a brazilian biotype.</title>
        <authorList>
            <person name="Quecine M.C."/>
            <person name="Pachon D.M.R."/>
            <person name="Bonatelli M.L."/>
            <person name="Correr F.H."/>
            <person name="Franceschini L.M."/>
            <person name="Leite T.F."/>
            <person name="Margarido G.R.A."/>
            <person name="Almeida C.A."/>
            <person name="Ferrarezi J.A."/>
            <person name="Labate C.A."/>
        </authorList>
    </citation>
    <scope>NUCLEOTIDE SEQUENCE</scope>
    <source>
        <strain evidence="2">MF-1</strain>
    </source>
</reference>
<evidence type="ECO:0000256" key="1">
    <source>
        <dbReference type="SAM" id="MobiDB-lite"/>
    </source>
</evidence>
<comment type="caution">
    <text evidence="2">The sequence shown here is derived from an EMBL/GenBank/DDBJ whole genome shotgun (WGS) entry which is preliminary data.</text>
</comment>
<sequence length="111" mass="12020">MMRGIIKVKRDSHSVALSLPFLAHPKMQGNFAAPLGITTVLMSSRNNSMSLFDMNPPPSPPPVRKSPSSQPPLSSSLASQLPVLPDSLQFVSFLLLFCLSVRPSPFALFLS</sequence>
<dbReference type="EMBL" id="AVOT02060816">
    <property type="protein sequence ID" value="MBW0554202.1"/>
    <property type="molecule type" value="Genomic_DNA"/>
</dbReference>
<evidence type="ECO:0000313" key="2">
    <source>
        <dbReference type="EMBL" id="MBW0554202.1"/>
    </source>
</evidence>
<protein>
    <submittedName>
        <fullName evidence="2">Uncharacterized protein</fullName>
    </submittedName>
</protein>
<keyword evidence="3" id="KW-1185">Reference proteome</keyword>